<evidence type="ECO:0000256" key="2">
    <source>
        <dbReference type="SAM" id="SignalP"/>
    </source>
</evidence>
<evidence type="ECO:0000313" key="3">
    <source>
        <dbReference type="EMBL" id="MEE7459265.1"/>
    </source>
</evidence>
<protein>
    <submittedName>
        <fullName evidence="3">Uncharacterized protein</fullName>
    </submittedName>
</protein>
<keyword evidence="4" id="KW-1185">Reference proteome</keyword>
<dbReference type="Proteomes" id="UP001349262">
    <property type="component" value="Unassembled WGS sequence"/>
</dbReference>
<organism evidence="3 4">
    <name type="scientific">Methylobacterium radiotolerans</name>
    <dbReference type="NCBI Taxonomy" id="31998"/>
    <lineage>
        <taxon>Bacteria</taxon>
        <taxon>Pseudomonadati</taxon>
        <taxon>Pseudomonadota</taxon>
        <taxon>Alphaproteobacteria</taxon>
        <taxon>Hyphomicrobiales</taxon>
        <taxon>Methylobacteriaceae</taxon>
        <taxon>Methylobacterium</taxon>
    </lineage>
</organism>
<proteinExistence type="predicted"/>
<feature type="region of interest" description="Disordered" evidence="1">
    <location>
        <begin position="79"/>
        <end position="109"/>
    </location>
</feature>
<accession>A0ABU7TFG5</accession>
<comment type="caution">
    <text evidence="3">The sequence shown here is derived from an EMBL/GenBank/DDBJ whole genome shotgun (WGS) entry which is preliminary data.</text>
</comment>
<feature type="region of interest" description="Disordered" evidence="1">
    <location>
        <begin position="33"/>
        <end position="55"/>
    </location>
</feature>
<gene>
    <name evidence="3" type="ORF">MRSR164_21485</name>
</gene>
<name>A0ABU7TFG5_9HYPH</name>
<sequence length="109" mass="11055">MLRTASLASALLFAFAVAATPVAAQPTRAKKGTWTALPAQGQLPAPPTRVDNGGFGPFPLAASGSSRYCDIVVKRGGGNPTQDMTGSIGHAKSYQAGGGGPARQRVCSR</sequence>
<reference evidence="3 4" key="1">
    <citation type="journal article" date="2012" name="Genet. Mol. Biol.">
        <title>Analysis of 16S rRNA and mxaF genes revealing insights into Methylobacterium niche-specific plant association.</title>
        <authorList>
            <person name="Dourado M.N."/>
            <person name="Andreote F.D."/>
            <person name="Dini-Andreote F."/>
            <person name="Conti R."/>
            <person name="Araujo J.M."/>
            <person name="Araujo W.L."/>
        </authorList>
    </citation>
    <scope>NUCLEOTIDE SEQUENCE [LARGE SCALE GENOMIC DNA]</scope>
    <source>
        <strain evidence="3 4">SR1.6/4</strain>
    </source>
</reference>
<feature type="chain" id="PRO_5046984875" evidence="2">
    <location>
        <begin position="25"/>
        <end position="109"/>
    </location>
</feature>
<dbReference type="EMBL" id="MLBY01000005">
    <property type="protein sequence ID" value="MEE7459265.1"/>
    <property type="molecule type" value="Genomic_DNA"/>
</dbReference>
<keyword evidence="2" id="KW-0732">Signal</keyword>
<evidence type="ECO:0000313" key="4">
    <source>
        <dbReference type="Proteomes" id="UP001349262"/>
    </source>
</evidence>
<feature type="signal peptide" evidence="2">
    <location>
        <begin position="1"/>
        <end position="24"/>
    </location>
</feature>
<evidence type="ECO:0000256" key="1">
    <source>
        <dbReference type="SAM" id="MobiDB-lite"/>
    </source>
</evidence>